<dbReference type="AlphaFoldDB" id="A0A367ZQQ6"/>
<dbReference type="EMBL" id="QOQW01000006">
    <property type="protein sequence ID" value="RCK80443.1"/>
    <property type="molecule type" value="Genomic_DNA"/>
</dbReference>
<dbReference type="Pfam" id="PF07238">
    <property type="entry name" value="PilZ"/>
    <property type="match status" value="1"/>
</dbReference>
<reference evidence="2 3" key="1">
    <citation type="submission" date="2018-05" db="EMBL/GenBank/DDBJ databases">
        <title>A metagenomic window into the 2 km-deep terrestrial subsurface aquifer revealed taxonomically and functionally diverse microbial community comprising novel uncultured bacterial lineages.</title>
        <authorList>
            <person name="Kadnikov V.V."/>
            <person name="Mardanov A.V."/>
            <person name="Beletsky A.V."/>
            <person name="Banks D."/>
            <person name="Pimenov N.V."/>
            <person name="Frank Y.A."/>
            <person name="Karnachuk O.V."/>
            <person name="Ravin N.V."/>
        </authorList>
    </citation>
    <scope>NUCLEOTIDE SEQUENCE [LARGE SCALE GENOMIC DNA]</scope>
    <source>
        <strain evidence="2">BY5</strain>
    </source>
</reference>
<dbReference type="Proteomes" id="UP000252355">
    <property type="component" value="Unassembled WGS sequence"/>
</dbReference>
<proteinExistence type="predicted"/>
<feature type="domain" description="PilZ" evidence="1">
    <location>
        <begin position="6"/>
        <end position="90"/>
    </location>
</feature>
<accession>A0A367ZQQ6</accession>
<evidence type="ECO:0000259" key="1">
    <source>
        <dbReference type="Pfam" id="PF07238"/>
    </source>
</evidence>
<evidence type="ECO:0000313" key="2">
    <source>
        <dbReference type="EMBL" id="RCK80443.1"/>
    </source>
</evidence>
<dbReference type="GO" id="GO:0035438">
    <property type="term" value="F:cyclic-di-GMP binding"/>
    <property type="evidence" value="ECO:0007669"/>
    <property type="project" value="InterPro"/>
</dbReference>
<sequence>MTDGHDRRREARVRFDSLGMPFQGIRQADALGFQYVLMDFSSQGLQIAIPGWVAAWEKLLVGDVIDFGLPLRVGSQIGHLGTIRWLRWQEEAREQYCGALLLPPGPYAEPGAIAVDIEDGGARVVLDGSRSLAELAHTTLRDAELLKKSLLIHLDHLLPFFQRLASDRDTYAQIRELVLDDVRARVAANHARLQEWARATVGGAPDRFPLPAGFDLEEFRQCMESEIPTVLFRMTFEGEVILRYLEEIKRVEQRLCRDFNTLVLINVLRLEGGA</sequence>
<protein>
    <recommendedName>
        <fullName evidence="1">PilZ domain-containing protein</fullName>
    </recommendedName>
</protein>
<evidence type="ECO:0000313" key="3">
    <source>
        <dbReference type="Proteomes" id="UP000252355"/>
    </source>
</evidence>
<dbReference type="InterPro" id="IPR009875">
    <property type="entry name" value="PilZ_domain"/>
</dbReference>
<organism evidence="2 3">
    <name type="scientific">Candidatus Ozemobacter sibiricus</name>
    <dbReference type="NCBI Taxonomy" id="2268124"/>
    <lineage>
        <taxon>Bacteria</taxon>
        <taxon>Candidatus Ozemobacteria</taxon>
        <taxon>Candidatus Ozemobacterales</taxon>
        <taxon>Candidatus Ozemobacteraceae</taxon>
        <taxon>Candidatus Ozemobacter</taxon>
    </lineage>
</organism>
<gene>
    <name evidence="2" type="ORF">OZSIB_3189</name>
</gene>
<comment type="caution">
    <text evidence="2">The sequence shown here is derived from an EMBL/GenBank/DDBJ whole genome shotgun (WGS) entry which is preliminary data.</text>
</comment>
<name>A0A367ZQQ6_9BACT</name>